<proteinExistence type="inferred from homology"/>
<keyword evidence="3 5" id="KW-0378">Hydrolase</keyword>
<evidence type="ECO:0000313" key="8">
    <source>
        <dbReference type="EMBL" id="RHA76466.1"/>
    </source>
</evidence>
<dbReference type="SMART" id="SM00636">
    <property type="entry name" value="Glyco_18"/>
    <property type="match status" value="1"/>
</dbReference>
<dbReference type="InterPro" id="IPR050314">
    <property type="entry name" value="Glycosyl_Hydrlase_18"/>
</dbReference>
<comment type="similarity">
    <text evidence="6">Belongs to the glycosyl hydrolase 18 family.</text>
</comment>
<organism evidence="8 9">
    <name type="scientific">Phocaeicola coprophilus</name>
    <dbReference type="NCBI Taxonomy" id="387090"/>
    <lineage>
        <taxon>Bacteria</taxon>
        <taxon>Pseudomonadati</taxon>
        <taxon>Bacteroidota</taxon>
        <taxon>Bacteroidia</taxon>
        <taxon>Bacteroidales</taxon>
        <taxon>Bacteroidaceae</taxon>
        <taxon>Phocaeicola</taxon>
    </lineage>
</organism>
<dbReference type="RefSeq" id="WP_008145290.1">
    <property type="nucleotide sequence ID" value="NZ_CALUFP010000022.1"/>
</dbReference>
<dbReference type="Proteomes" id="UP000283855">
    <property type="component" value="Unassembled WGS sequence"/>
</dbReference>
<dbReference type="GO" id="GO:0008843">
    <property type="term" value="F:endochitinase activity"/>
    <property type="evidence" value="ECO:0007669"/>
    <property type="project" value="UniProtKB-EC"/>
</dbReference>
<evidence type="ECO:0000259" key="7">
    <source>
        <dbReference type="PROSITE" id="PS51910"/>
    </source>
</evidence>
<dbReference type="PROSITE" id="PS51910">
    <property type="entry name" value="GH18_2"/>
    <property type="match status" value="1"/>
</dbReference>
<reference evidence="8 9" key="1">
    <citation type="submission" date="2018-08" db="EMBL/GenBank/DDBJ databases">
        <title>A genome reference for cultivated species of the human gut microbiota.</title>
        <authorList>
            <person name="Zou Y."/>
            <person name="Xue W."/>
            <person name="Luo G."/>
        </authorList>
    </citation>
    <scope>NUCLEOTIDE SEQUENCE [LARGE SCALE GENOMIC DNA]</scope>
    <source>
        <strain evidence="8 9">AM42-38</strain>
    </source>
</reference>
<dbReference type="PROSITE" id="PS01095">
    <property type="entry name" value="GH18_1"/>
    <property type="match status" value="1"/>
</dbReference>
<evidence type="ECO:0000256" key="2">
    <source>
        <dbReference type="ARBA" id="ARBA00012729"/>
    </source>
</evidence>
<evidence type="ECO:0000256" key="4">
    <source>
        <dbReference type="ARBA" id="ARBA00023295"/>
    </source>
</evidence>
<feature type="domain" description="GH18" evidence="7">
    <location>
        <begin position="28"/>
        <end position="336"/>
    </location>
</feature>
<dbReference type="CDD" id="cd06548">
    <property type="entry name" value="GH18_chitinase"/>
    <property type="match status" value="1"/>
</dbReference>
<comment type="caution">
    <text evidence="8">The sequence shown here is derived from an EMBL/GenBank/DDBJ whole genome shotgun (WGS) entry which is preliminary data.</text>
</comment>
<dbReference type="PANTHER" id="PTHR11177">
    <property type="entry name" value="CHITINASE"/>
    <property type="match status" value="1"/>
</dbReference>
<dbReference type="Pfam" id="PF00704">
    <property type="entry name" value="Glyco_hydro_18"/>
    <property type="match status" value="1"/>
</dbReference>
<dbReference type="AlphaFoldDB" id="A0A413T116"/>
<protein>
    <recommendedName>
        <fullName evidence="2">chitinase</fullName>
        <ecNumber evidence="2">3.2.1.14</ecNumber>
    </recommendedName>
</protein>
<accession>A0A413T116</accession>
<dbReference type="EMBL" id="QSFT01000010">
    <property type="protein sequence ID" value="RHA76466.1"/>
    <property type="molecule type" value="Genomic_DNA"/>
</dbReference>
<dbReference type="SUPFAM" id="SSF51445">
    <property type="entry name" value="(Trans)glycosidases"/>
    <property type="match status" value="1"/>
</dbReference>
<name>A0A413T116_9BACT</name>
<keyword evidence="4 5" id="KW-0326">Glycosidase</keyword>
<dbReference type="InterPro" id="IPR001223">
    <property type="entry name" value="Glyco_hydro18_cat"/>
</dbReference>
<dbReference type="Gene3D" id="3.20.20.80">
    <property type="entry name" value="Glycosidases"/>
    <property type="match status" value="1"/>
</dbReference>
<dbReference type="PANTHER" id="PTHR11177:SF317">
    <property type="entry name" value="CHITINASE 12-RELATED"/>
    <property type="match status" value="1"/>
</dbReference>
<dbReference type="InterPro" id="IPR001579">
    <property type="entry name" value="Glyco_hydro_18_chit_AS"/>
</dbReference>
<dbReference type="GO" id="GO:0008061">
    <property type="term" value="F:chitin binding"/>
    <property type="evidence" value="ECO:0007669"/>
    <property type="project" value="InterPro"/>
</dbReference>
<dbReference type="EC" id="3.2.1.14" evidence="2"/>
<evidence type="ECO:0000256" key="5">
    <source>
        <dbReference type="RuleBase" id="RU000489"/>
    </source>
</evidence>
<dbReference type="InterPro" id="IPR011583">
    <property type="entry name" value="Chitinase_II/V-like_cat"/>
</dbReference>
<comment type="catalytic activity">
    <reaction evidence="1">
        <text>Random endo-hydrolysis of N-acetyl-beta-D-glucosaminide (1-&gt;4)-beta-linkages in chitin and chitodextrins.</text>
        <dbReference type="EC" id="3.2.1.14"/>
    </reaction>
</comment>
<sequence length="336" mass="37367">MKSIFQLITLLCLSVMASMMESCSTKNEKIVLAYVTSHGATLPDPDLVTHINYAFAHVDSTFSKLKIDNEGRLSEITALKQKAPHLKVLLSVGGWESGRFSEMAANEQYRLSFANDCRRAIEQFQLDGIDIDWEYPTSSAAGISSSPDDTQNYTLLMRDLRKAIGPDKLLTLASVYNGNYIDFKAIDPYIDFVNVMVYDINRPPYHHAALYRSPLVGDGCGEEAVEAHIQKGVPVEKLVLGIPFYGHAAAPLSDFISYDAIMAQQDYKTCWDSIAKVPYLADKDGKLVCSYENPSSITAKCAFVKQKGLKGIMYWEYNSDGKEGSLRKAAYEGMQE</sequence>
<dbReference type="GO" id="GO:0005975">
    <property type="term" value="P:carbohydrate metabolic process"/>
    <property type="evidence" value="ECO:0007669"/>
    <property type="project" value="InterPro"/>
</dbReference>
<dbReference type="InterPro" id="IPR017853">
    <property type="entry name" value="GH"/>
</dbReference>
<evidence type="ECO:0000313" key="9">
    <source>
        <dbReference type="Proteomes" id="UP000283855"/>
    </source>
</evidence>
<evidence type="ECO:0000256" key="1">
    <source>
        <dbReference type="ARBA" id="ARBA00000822"/>
    </source>
</evidence>
<evidence type="ECO:0000256" key="3">
    <source>
        <dbReference type="ARBA" id="ARBA00022801"/>
    </source>
</evidence>
<gene>
    <name evidence="8" type="ORF">DW921_06295</name>
</gene>
<evidence type="ECO:0000256" key="6">
    <source>
        <dbReference type="RuleBase" id="RU004453"/>
    </source>
</evidence>